<dbReference type="PANTHER" id="PTHR10920:SF13">
    <property type="entry name" value="PRE-RRNA 2'-O-RIBOSE RNA METHYLTRANSFERASE FTSJ3"/>
    <property type="match status" value="1"/>
</dbReference>
<comment type="caution">
    <text evidence="8">The sequence shown here is derived from an EMBL/GenBank/DDBJ whole genome shotgun (WGS) entry which is preliminary data.</text>
</comment>
<evidence type="ECO:0000256" key="3">
    <source>
        <dbReference type="ARBA" id="ARBA00022679"/>
    </source>
</evidence>
<dbReference type="Pfam" id="PF01728">
    <property type="entry name" value="FtsJ"/>
    <property type="match status" value="1"/>
</dbReference>
<keyword evidence="9" id="KW-1185">Reference proteome</keyword>
<feature type="region of interest" description="Disordered" evidence="5">
    <location>
        <begin position="421"/>
        <end position="544"/>
    </location>
</feature>
<dbReference type="HAMAP" id="MF_01547">
    <property type="entry name" value="RNA_methyltr_E"/>
    <property type="match status" value="1"/>
</dbReference>
<feature type="compositionally biased region" description="Basic and acidic residues" evidence="5">
    <location>
        <begin position="390"/>
        <end position="399"/>
    </location>
</feature>
<keyword evidence="1" id="KW-0698">rRNA processing</keyword>
<evidence type="ECO:0000259" key="6">
    <source>
        <dbReference type="Pfam" id="PF01728"/>
    </source>
</evidence>
<dbReference type="PANTHER" id="PTHR10920">
    <property type="entry name" value="RIBOSOMAL RNA METHYLTRANSFERASE"/>
    <property type="match status" value="1"/>
</dbReference>
<protein>
    <recommendedName>
        <fullName evidence="10">rRNA methyltransferase</fullName>
    </recommendedName>
</protein>
<evidence type="ECO:0000313" key="9">
    <source>
        <dbReference type="Proteomes" id="UP001148838"/>
    </source>
</evidence>
<evidence type="ECO:0000259" key="7">
    <source>
        <dbReference type="Pfam" id="PF11861"/>
    </source>
</evidence>
<feature type="domain" description="Ribosomal RNA methyltransferase FtsJ" evidence="6">
    <location>
        <begin position="32"/>
        <end position="205"/>
    </location>
</feature>
<proteinExistence type="inferred from homology"/>
<name>A0ABQ8SLM6_PERAM</name>
<dbReference type="InterPro" id="IPR029063">
    <property type="entry name" value="SAM-dependent_MTases_sf"/>
</dbReference>
<sequence length="581" mass="66693">MGKKTKIGKQRKDKYYQLAKETGNVAFKYVLSRAAFKLIQLNRKFEFLQKSRVCVDLCAAPGGWMQVAKQNMPVSSVVIGVDLFPIKTIPGCVSIKGDITTDECRVAIEKELQAWKADVVLHDGAPNVGKNWLHDAYQQACLTLSALKLATRIMRAGGWFVTKIFRSKDYQPLMWVFKQLFKKVHATKPQASRVESAEIFVVCQAYKAPDKLDPRFLNAKHVFEELDLEPQNKLSVFHPEKQKKAKPEGYPENDYTLYHTLSVRQFLESESAVDALQGASEILLDDPEVENHPLTTAEIKECCKDIKVLGRKDLRAILSWWKALKKEKTEANKKSEETTNESEVKETKEEEDDEDERDMEDLSRQISELQDEEAREMRRKRKRTNKERKKLQDKLNLKMILRGDEGPKLEAADMFELKQIHSGKALENVIDDTPDVLAESESESDDEIPKKRKVVRFQKDGGDHLDKSGTFYKPGDISEPEEESDSDDSDDVAREGLGLGSSDEEKEDKFSKVNSNKGIKRHKEDENPLITDLDPRNKKQKKSHKAELWFEKDVFKNLENEADEDYELDEMIEQYKKKGGK</sequence>
<evidence type="ECO:0000313" key="8">
    <source>
        <dbReference type="EMBL" id="KAJ4434370.1"/>
    </source>
</evidence>
<dbReference type="Pfam" id="PF11861">
    <property type="entry name" value="DUF3381"/>
    <property type="match status" value="1"/>
</dbReference>
<feature type="domain" description="DUF3381" evidence="7">
    <location>
        <begin position="241"/>
        <end position="393"/>
    </location>
</feature>
<keyword evidence="4" id="KW-0949">S-adenosyl-L-methionine</keyword>
<evidence type="ECO:0000256" key="2">
    <source>
        <dbReference type="ARBA" id="ARBA00022603"/>
    </source>
</evidence>
<feature type="region of interest" description="Disordered" evidence="5">
    <location>
        <begin position="329"/>
        <end position="399"/>
    </location>
</feature>
<evidence type="ECO:0000256" key="4">
    <source>
        <dbReference type="ARBA" id="ARBA00022691"/>
    </source>
</evidence>
<feature type="compositionally biased region" description="Basic and acidic residues" evidence="5">
    <location>
        <begin position="457"/>
        <end position="467"/>
    </location>
</feature>
<gene>
    <name evidence="8" type="ORF">ANN_22929</name>
</gene>
<dbReference type="Gene3D" id="3.40.50.150">
    <property type="entry name" value="Vaccinia Virus protein VP39"/>
    <property type="match status" value="1"/>
</dbReference>
<evidence type="ECO:0000256" key="5">
    <source>
        <dbReference type="SAM" id="MobiDB-lite"/>
    </source>
</evidence>
<reference evidence="8 9" key="1">
    <citation type="journal article" date="2022" name="Allergy">
        <title>Genome assembly and annotation of Periplaneta americana reveal a comprehensive cockroach allergen profile.</title>
        <authorList>
            <person name="Wang L."/>
            <person name="Xiong Q."/>
            <person name="Saelim N."/>
            <person name="Wang L."/>
            <person name="Nong W."/>
            <person name="Wan A.T."/>
            <person name="Shi M."/>
            <person name="Liu X."/>
            <person name="Cao Q."/>
            <person name="Hui J.H.L."/>
            <person name="Sookrung N."/>
            <person name="Leung T.F."/>
            <person name="Tungtrongchitr A."/>
            <person name="Tsui S.K.W."/>
        </authorList>
    </citation>
    <scope>NUCLEOTIDE SEQUENCE [LARGE SCALE GENOMIC DNA]</scope>
    <source>
        <strain evidence="8">PWHHKU_190912</strain>
    </source>
</reference>
<feature type="compositionally biased region" description="Acidic residues" evidence="5">
    <location>
        <begin position="478"/>
        <end position="490"/>
    </location>
</feature>
<dbReference type="Proteomes" id="UP001148838">
    <property type="component" value="Unassembled WGS sequence"/>
</dbReference>
<evidence type="ECO:0000256" key="1">
    <source>
        <dbReference type="ARBA" id="ARBA00022552"/>
    </source>
</evidence>
<organism evidence="8 9">
    <name type="scientific">Periplaneta americana</name>
    <name type="common">American cockroach</name>
    <name type="synonym">Blatta americana</name>
    <dbReference type="NCBI Taxonomy" id="6978"/>
    <lineage>
        <taxon>Eukaryota</taxon>
        <taxon>Metazoa</taxon>
        <taxon>Ecdysozoa</taxon>
        <taxon>Arthropoda</taxon>
        <taxon>Hexapoda</taxon>
        <taxon>Insecta</taxon>
        <taxon>Pterygota</taxon>
        <taxon>Neoptera</taxon>
        <taxon>Polyneoptera</taxon>
        <taxon>Dictyoptera</taxon>
        <taxon>Blattodea</taxon>
        <taxon>Blattoidea</taxon>
        <taxon>Blattidae</taxon>
        <taxon>Blattinae</taxon>
        <taxon>Periplaneta</taxon>
    </lineage>
</organism>
<feature type="compositionally biased region" description="Acidic residues" evidence="5">
    <location>
        <begin position="429"/>
        <end position="446"/>
    </location>
</feature>
<feature type="compositionally biased region" description="Basic residues" evidence="5">
    <location>
        <begin position="377"/>
        <end position="389"/>
    </location>
</feature>
<feature type="compositionally biased region" description="Acidic residues" evidence="5">
    <location>
        <begin position="349"/>
        <end position="359"/>
    </location>
</feature>
<evidence type="ECO:0008006" key="10">
    <source>
        <dbReference type="Google" id="ProtNLM"/>
    </source>
</evidence>
<accession>A0ABQ8SLM6</accession>
<dbReference type="EMBL" id="JAJSOF020000025">
    <property type="protein sequence ID" value="KAJ4434370.1"/>
    <property type="molecule type" value="Genomic_DNA"/>
</dbReference>
<dbReference type="InterPro" id="IPR050082">
    <property type="entry name" value="RNA_methyltr_RlmE"/>
</dbReference>
<keyword evidence="3" id="KW-0808">Transferase</keyword>
<dbReference type="SUPFAM" id="SSF53335">
    <property type="entry name" value="S-adenosyl-L-methionine-dependent methyltransferases"/>
    <property type="match status" value="1"/>
</dbReference>
<keyword evidence="2" id="KW-0489">Methyltransferase</keyword>
<feature type="compositionally biased region" description="Basic and acidic residues" evidence="5">
    <location>
        <begin position="329"/>
        <end position="348"/>
    </location>
</feature>
<dbReference type="InterPro" id="IPR002877">
    <property type="entry name" value="RNA_MeTrfase_FtsJ_dom"/>
</dbReference>
<dbReference type="InterPro" id="IPR024576">
    <property type="entry name" value="rRNA_MeTfrase_Spb1_DUF3381"/>
</dbReference>
<dbReference type="InterPro" id="IPR015507">
    <property type="entry name" value="rRNA-MeTfrase_E"/>
</dbReference>